<reference evidence="1 2" key="1">
    <citation type="submission" date="2010-02" db="EMBL/GenBank/DDBJ databases">
        <authorList>
            <person name="Weinstock G."/>
            <person name="Sodergren E."/>
            <person name="Clifton S."/>
            <person name="Fulton L."/>
            <person name="Fulton B."/>
            <person name="Courtney L."/>
            <person name="Fronick C."/>
            <person name="Harrison M."/>
            <person name="Strong C."/>
            <person name="Farmer C."/>
            <person name="Delahaunty K."/>
            <person name="Markovic C."/>
            <person name="Hall O."/>
            <person name="Minx P."/>
            <person name="Tomlinson C."/>
            <person name="Mitreva M."/>
            <person name="Nelson J."/>
            <person name="Hou S."/>
            <person name="Wollam A."/>
            <person name="Pepin K.H."/>
            <person name="Johnson M."/>
            <person name="Bhonagiri V."/>
            <person name="Zhang X."/>
            <person name="Suruliraj S."/>
            <person name="Warren W."/>
            <person name="Chinwalla A."/>
            <person name="Mardis E.R."/>
            <person name="Wilson R.K."/>
        </authorList>
    </citation>
    <scope>NUCLEOTIDE SEQUENCE [LARGE SCALE GENOMIC DNA]</scope>
    <source>
        <strain evidence="1 2">DSM 2876</strain>
    </source>
</reference>
<dbReference type="Pfam" id="PF12997">
    <property type="entry name" value="DUF3881"/>
    <property type="match status" value="1"/>
</dbReference>
<gene>
    <name evidence="1" type="ORF">BUTYVIB_00705</name>
</gene>
<accession>D4RY02</accession>
<evidence type="ECO:0000313" key="2">
    <source>
        <dbReference type="Proteomes" id="UP000006238"/>
    </source>
</evidence>
<protein>
    <submittedName>
        <fullName evidence="1">Uncharacterized protein</fullName>
    </submittedName>
</protein>
<dbReference type="eggNOG" id="ENOG502Z916">
    <property type="taxonomic scope" value="Bacteria"/>
</dbReference>
<keyword evidence="2" id="KW-1185">Reference proteome</keyword>
<evidence type="ECO:0000313" key="1">
    <source>
        <dbReference type="EMBL" id="EFF69104.1"/>
    </source>
</evidence>
<dbReference type="InterPro" id="IPR024541">
    <property type="entry name" value="DUF3881"/>
</dbReference>
<dbReference type="EMBL" id="ABWN01000021">
    <property type="protein sequence ID" value="EFF69104.1"/>
    <property type="molecule type" value="Genomic_DNA"/>
</dbReference>
<dbReference type="AlphaFoldDB" id="D4RY02"/>
<dbReference type="RefSeq" id="WP_005601735.1">
    <property type="nucleotide sequence ID" value="NZ_GG663520.1"/>
</dbReference>
<dbReference type="HOGENOM" id="CLU_958785_0_0_9"/>
<proteinExistence type="predicted"/>
<dbReference type="Proteomes" id="UP000006238">
    <property type="component" value="Unassembled WGS sequence"/>
</dbReference>
<dbReference type="STRING" id="45851.BHV86_00245"/>
<organism evidence="1 2">
    <name type="scientific">Eshraghiella crossota DSM 2876</name>
    <dbReference type="NCBI Taxonomy" id="511680"/>
    <lineage>
        <taxon>Bacteria</taxon>
        <taxon>Bacillati</taxon>
        <taxon>Bacillota</taxon>
        <taxon>Clostridia</taxon>
        <taxon>Lachnospirales</taxon>
        <taxon>Lachnospiraceae</taxon>
        <taxon>Eshraghiella</taxon>
    </lineage>
</organism>
<comment type="caution">
    <text evidence="1">The sequence shown here is derived from an EMBL/GenBank/DDBJ whole genome shotgun (WGS) entry which is preliminary data.</text>
</comment>
<sequence>MHNYVTAIGFMDVYDTPYMDKIIKDYIEKSVENNVVKYVKKEPGKSRFITAELDMPLLSDCDGNHRGGIKIRGKYNSVTGSFYYTNCFPYVVSNYSYYAESVSITMKKDSEGYLGIVSGQVSELSPIFFVTNDIELISCNPEKSDFENVNVYLTGLALEGKIILPANLNNKPEQTDSDVNRGDLLGRALSGDRDAITELTMVDLDTYIDIGKRIKNEDVYSIVYSSMVPAGLESDMYSVVGNILEIDTLENDITGNYLYMLLIECNSMVFHVIIDSSTLLGEPEVGRRFVGSVWLQGKISID</sequence>
<name>D4RY02_9FIRM</name>